<proteinExistence type="predicted"/>
<evidence type="ECO:0000313" key="1">
    <source>
        <dbReference type="EMBL" id="MBU5669284.1"/>
    </source>
</evidence>
<sequence>MDKKKKYILLGLGILSGSIFEILKEKRQKEEINLLKNKINKLGHCHNEFIMYQGKYNDDNDELLEELNERVSYLEEETTSNYDHIVEVSKDIVRGD</sequence>
<gene>
    <name evidence="1" type="ORF">KQI68_05435</name>
</gene>
<name>A0ABS6FGJ2_9FIRM</name>
<keyword evidence="2" id="KW-1185">Reference proteome</keyword>
<reference evidence="1 2" key="1">
    <citation type="submission" date="2021-06" db="EMBL/GenBank/DDBJ databases">
        <authorList>
            <person name="Sun Q."/>
            <person name="Li D."/>
        </authorList>
    </citation>
    <scope>NUCLEOTIDE SEQUENCE [LARGE SCALE GENOMIC DNA]</scope>
    <source>
        <strain evidence="1 2">MSJ-1</strain>
    </source>
</reference>
<dbReference type="EMBL" id="JAHLQO010000003">
    <property type="protein sequence ID" value="MBU5669284.1"/>
    <property type="molecule type" value="Genomic_DNA"/>
</dbReference>
<dbReference type="RefSeq" id="WP_216549120.1">
    <property type="nucleotide sequence ID" value="NZ_JAHLQO010000003.1"/>
</dbReference>
<evidence type="ECO:0000313" key="2">
    <source>
        <dbReference type="Proteomes" id="UP000783742"/>
    </source>
</evidence>
<comment type="caution">
    <text evidence="1">The sequence shown here is derived from an EMBL/GenBank/DDBJ whole genome shotgun (WGS) entry which is preliminary data.</text>
</comment>
<dbReference type="Proteomes" id="UP000783742">
    <property type="component" value="Unassembled WGS sequence"/>
</dbReference>
<organism evidence="1 2">
    <name type="scientific">Peptoniphilus ovalis</name>
    <dbReference type="NCBI Taxonomy" id="2841503"/>
    <lineage>
        <taxon>Bacteria</taxon>
        <taxon>Bacillati</taxon>
        <taxon>Bacillota</taxon>
        <taxon>Tissierellia</taxon>
        <taxon>Tissierellales</taxon>
        <taxon>Peptoniphilaceae</taxon>
        <taxon>Peptoniphilus</taxon>
    </lineage>
</organism>
<accession>A0ABS6FGJ2</accession>
<protein>
    <submittedName>
        <fullName evidence="1">Uncharacterized protein</fullName>
    </submittedName>
</protein>